<dbReference type="Pfam" id="PF05795">
    <property type="entry name" value="Plasmodium_Vir"/>
    <property type="match status" value="4"/>
</dbReference>
<evidence type="ECO:0000256" key="1">
    <source>
        <dbReference type="SAM" id="Phobius"/>
    </source>
</evidence>
<sequence length="862" mass="103719">MSINRKDFTLTKLAEKFDFFKRSYFYQFYQELDKLYENEEKSETCKTDLFSGVDDPDVIKFLIKISGILKRLLNKEISVKNAEKLEDKHCIYLRYWIYDKLIKLGFDRYDVNMSFHFLKKNKKGCISFTSSEKPCNFYKLSLKDIYNMKNLYDYSELLFKGDMNVYDKISEDSKYLDYFKNGLNLYKSSKTRCPTDTKNEYCYEFNEYEKIHTKHKAKLPSFSCREKLLSSLYKKETNLNGELSQDGKSYNTIDPDLYKLLVKDNIIDTKHLYKFYGLLEKHNGKYNTTNCDTLKDYPIKENAICELMGRVEDIFKIWDNTYVTYGQLTPSETCNYLSYWLHDKLSHIDANPCDIEIFYILWHKYTMDKWKNKNKCYNEKYYGFNKEELENKKKLFDFLIYYKIIKDKIKEPKNENKNDYCQYIKVMFELYKKMEQKNISYSYAEELKLFRNNFSSNRELYYLEENCPDMCLGFVFNKKFKTLCPFEENNTTELAKINLNQCENLESSKVPGQVDKNNEEGYNFGTLPTATVYNELNGNITTNTFYNICSQLIPYDKNHCGIYNLCTKLVRNLKKLSTMEKEERKDRCEYITHWLYHEIWKNTNIISENIYENVALREFFNVAYEVLRKLDITDCFFNTMNINFYEEKEKKYLHDYFKSHKKINDGNICKDEECKKYCKYILFINDLYRKYINKCCYCFKSEGCMEIYPSYFKCNDIYKPHKLFEKLQCSKLEGFRDKIRNVDTPVPEDHYVKMLTEISVKEPHLLNWGNKKPSIIPEVVYNKKTSDPFYTFAIGSLGFLGVFLILFILYKFTPLGSYFNNRDARKKRSYFENFEQEFLEDDVEFNHGNTQNRRMRIAYRQL</sequence>
<name>A0A1A8WSC4_PLAOA</name>
<dbReference type="EMBL" id="FLQU01002174">
    <property type="protein sequence ID" value="SBS95801.1"/>
    <property type="molecule type" value="Genomic_DNA"/>
</dbReference>
<evidence type="ECO:0000313" key="2">
    <source>
        <dbReference type="EMBL" id="SBS95801.1"/>
    </source>
</evidence>
<keyword evidence="1" id="KW-0472">Membrane</keyword>
<organism evidence="2 3">
    <name type="scientific">Plasmodium ovale curtisi</name>
    <dbReference type="NCBI Taxonomy" id="864141"/>
    <lineage>
        <taxon>Eukaryota</taxon>
        <taxon>Sar</taxon>
        <taxon>Alveolata</taxon>
        <taxon>Apicomplexa</taxon>
        <taxon>Aconoidasida</taxon>
        <taxon>Haemosporida</taxon>
        <taxon>Plasmodiidae</taxon>
        <taxon>Plasmodium</taxon>
        <taxon>Plasmodium (Plasmodium)</taxon>
    </lineage>
</organism>
<keyword evidence="1" id="KW-1133">Transmembrane helix</keyword>
<accession>A0A1A8WSC4</accession>
<dbReference type="InterPro" id="IPR008780">
    <property type="entry name" value="Plasmodium_Vir"/>
</dbReference>
<reference evidence="3" key="1">
    <citation type="submission" date="2016-05" db="EMBL/GenBank/DDBJ databases">
        <authorList>
            <person name="Naeem Raeece"/>
        </authorList>
    </citation>
    <scope>NUCLEOTIDE SEQUENCE [LARGE SCALE GENOMIC DNA]</scope>
</reference>
<dbReference type="AlphaFoldDB" id="A0A1A8WSC4"/>
<proteinExistence type="predicted"/>
<feature type="transmembrane region" description="Helical" evidence="1">
    <location>
        <begin position="789"/>
        <end position="810"/>
    </location>
</feature>
<evidence type="ECO:0000313" key="3">
    <source>
        <dbReference type="Proteomes" id="UP000078560"/>
    </source>
</evidence>
<gene>
    <name evidence="2" type="ORF">POVCU2_0098920</name>
</gene>
<protein>
    <submittedName>
        <fullName evidence="2">PIR Superfamily Protein</fullName>
    </submittedName>
</protein>
<dbReference type="Proteomes" id="UP000078560">
    <property type="component" value="Unassembled WGS sequence"/>
</dbReference>
<keyword evidence="1" id="KW-0812">Transmembrane</keyword>